<keyword evidence="2" id="KW-1185">Reference proteome</keyword>
<proteinExistence type="predicted"/>
<accession>A0A194QGH6</accession>
<reference evidence="1 2" key="1">
    <citation type="journal article" date="2015" name="Nat. Commun.">
        <title>Outbred genome sequencing and CRISPR/Cas9 gene editing in butterflies.</title>
        <authorList>
            <person name="Li X."/>
            <person name="Fan D."/>
            <person name="Zhang W."/>
            <person name="Liu G."/>
            <person name="Zhang L."/>
            <person name="Zhao L."/>
            <person name="Fang X."/>
            <person name="Chen L."/>
            <person name="Dong Y."/>
            <person name="Chen Y."/>
            <person name="Ding Y."/>
            <person name="Zhao R."/>
            <person name="Feng M."/>
            <person name="Zhu Y."/>
            <person name="Feng Y."/>
            <person name="Jiang X."/>
            <person name="Zhu D."/>
            <person name="Xiang H."/>
            <person name="Feng X."/>
            <person name="Li S."/>
            <person name="Wang J."/>
            <person name="Zhang G."/>
            <person name="Kronforst M.R."/>
            <person name="Wang W."/>
        </authorList>
    </citation>
    <scope>NUCLEOTIDE SEQUENCE [LARGE SCALE GENOMIC DNA]</scope>
    <source>
        <strain evidence="1">Ya'a_city_454_Px</strain>
        <tissue evidence="1">Whole body</tissue>
    </source>
</reference>
<evidence type="ECO:0000313" key="2">
    <source>
        <dbReference type="Proteomes" id="UP000053268"/>
    </source>
</evidence>
<sequence length="70" mass="8009">MILQSSRTRLSKSVIARRRCTAPSSLNSYSRDAHAQHPGHEQNAHVLRTESHAPGQNYCRLSSMFWYKPV</sequence>
<gene>
    <name evidence="1" type="ORF">RR46_09754</name>
</gene>
<organism evidence="1 2">
    <name type="scientific">Papilio xuthus</name>
    <name type="common">Asian swallowtail butterfly</name>
    <dbReference type="NCBI Taxonomy" id="66420"/>
    <lineage>
        <taxon>Eukaryota</taxon>
        <taxon>Metazoa</taxon>
        <taxon>Ecdysozoa</taxon>
        <taxon>Arthropoda</taxon>
        <taxon>Hexapoda</taxon>
        <taxon>Insecta</taxon>
        <taxon>Pterygota</taxon>
        <taxon>Neoptera</taxon>
        <taxon>Endopterygota</taxon>
        <taxon>Lepidoptera</taxon>
        <taxon>Glossata</taxon>
        <taxon>Ditrysia</taxon>
        <taxon>Papilionoidea</taxon>
        <taxon>Papilionidae</taxon>
        <taxon>Papilioninae</taxon>
        <taxon>Papilio</taxon>
    </lineage>
</organism>
<protein>
    <submittedName>
        <fullName evidence="1">Uncharacterized protein</fullName>
    </submittedName>
</protein>
<dbReference type="AlphaFoldDB" id="A0A194QGH6"/>
<dbReference type="Proteomes" id="UP000053268">
    <property type="component" value="Unassembled WGS sequence"/>
</dbReference>
<name>A0A194QGH6_PAPXU</name>
<dbReference type="EMBL" id="KQ459232">
    <property type="protein sequence ID" value="KPJ02551.1"/>
    <property type="molecule type" value="Genomic_DNA"/>
</dbReference>
<evidence type="ECO:0000313" key="1">
    <source>
        <dbReference type="EMBL" id="KPJ02551.1"/>
    </source>
</evidence>